<dbReference type="InterPro" id="IPR032675">
    <property type="entry name" value="LRR_dom_sf"/>
</dbReference>
<evidence type="ECO:0000313" key="2">
    <source>
        <dbReference type="EMBL" id="KAF7988242.1"/>
    </source>
</evidence>
<feature type="compositionally biased region" description="Acidic residues" evidence="1">
    <location>
        <begin position="321"/>
        <end position="342"/>
    </location>
</feature>
<evidence type="ECO:0000313" key="3">
    <source>
        <dbReference type="Proteomes" id="UP000639338"/>
    </source>
</evidence>
<dbReference type="EMBL" id="JACMRX010000006">
    <property type="protein sequence ID" value="KAF7988242.1"/>
    <property type="molecule type" value="Genomic_DNA"/>
</dbReference>
<reference evidence="2 3" key="1">
    <citation type="submission" date="2020-08" db="EMBL/GenBank/DDBJ databases">
        <title>Aphidius gifuensis genome sequencing and assembly.</title>
        <authorList>
            <person name="Du Z."/>
        </authorList>
    </citation>
    <scope>NUCLEOTIDE SEQUENCE [LARGE SCALE GENOMIC DNA]</scope>
    <source>
        <strain evidence="2">YNYX2018</strain>
        <tissue evidence="2">Adults</tissue>
    </source>
</reference>
<dbReference type="OrthoDB" id="10257471at2759"/>
<dbReference type="PANTHER" id="PTHR13318">
    <property type="entry name" value="PARTNER OF PAIRED, ISOFORM B-RELATED"/>
    <property type="match status" value="1"/>
</dbReference>
<dbReference type="Proteomes" id="UP000639338">
    <property type="component" value="Unassembled WGS sequence"/>
</dbReference>
<protein>
    <submittedName>
        <fullName evidence="2">Uncharacterized protein</fullName>
    </submittedName>
</protein>
<dbReference type="AlphaFoldDB" id="A0A834XK31"/>
<sequence>MPIVAENCKNLTRLEFAFNQRSKVNTDDYIQAFKKLDKLKYIRIEATFEKHETTNLNYKIFDCLPEEMNEIHLIHPRFMSRTPVLFNLKRYKNLHSLTLNGCTLDNIIEQISEQIPLVYLDLEKSSVTNNCMFKETYIFNQLVNLEYFYCFDDWDVITRSSPNTLFNTCKNIKYFNGLTDGSCGILPENLVNLKNLENFTISWKLTDDLSSREIVKHCKNLKYLHMKKEATKFFLQKLEKFKNLECLVYPLCNIDIDSINAIVNNCKQLKRLSTCTGSFPYCFENDVYDDYDYDDYEDYNEDDDDDNGCDDDNYNYSYDYDGGDYDNDSNDNTDYSDDDGNDNTDYSNDITHNRVPSTSILDELSKLEHLEYLNMRFELTLQDSSLIAIANKCKNLEYLNIECTLITLAGLNAITKITSLRRLNVSNNKCVTNSFLRKLKGLNSLNCNRCKKITDVGIIQFIKNCPELKYLSLRSTRMTINTIIAADRATKYRENNIVLHLHGCREELQTACRSIIKSKRLAIYYS</sequence>
<proteinExistence type="predicted"/>
<dbReference type="GO" id="GO:0019005">
    <property type="term" value="C:SCF ubiquitin ligase complex"/>
    <property type="evidence" value="ECO:0007669"/>
    <property type="project" value="TreeGrafter"/>
</dbReference>
<name>A0A834XK31_APHGI</name>
<dbReference type="GO" id="GO:0031146">
    <property type="term" value="P:SCF-dependent proteasomal ubiquitin-dependent protein catabolic process"/>
    <property type="evidence" value="ECO:0007669"/>
    <property type="project" value="TreeGrafter"/>
</dbReference>
<accession>A0A834XK31</accession>
<dbReference type="SMART" id="SM00367">
    <property type="entry name" value="LRR_CC"/>
    <property type="match status" value="3"/>
</dbReference>
<gene>
    <name evidence="2" type="ORF">HCN44_007774</name>
</gene>
<evidence type="ECO:0000256" key="1">
    <source>
        <dbReference type="SAM" id="MobiDB-lite"/>
    </source>
</evidence>
<feature type="region of interest" description="Disordered" evidence="1">
    <location>
        <begin position="320"/>
        <end position="352"/>
    </location>
</feature>
<dbReference type="Gene3D" id="3.80.10.10">
    <property type="entry name" value="Ribonuclease Inhibitor"/>
    <property type="match status" value="3"/>
</dbReference>
<dbReference type="InterPro" id="IPR006553">
    <property type="entry name" value="Leu-rich_rpt_Cys-con_subtyp"/>
</dbReference>
<organism evidence="2 3">
    <name type="scientific">Aphidius gifuensis</name>
    <name type="common">Parasitoid wasp</name>
    <dbReference type="NCBI Taxonomy" id="684658"/>
    <lineage>
        <taxon>Eukaryota</taxon>
        <taxon>Metazoa</taxon>
        <taxon>Ecdysozoa</taxon>
        <taxon>Arthropoda</taxon>
        <taxon>Hexapoda</taxon>
        <taxon>Insecta</taxon>
        <taxon>Pterygota</taxon>
        <taxon>Neoptera</taxon>
        <taxon>Endopterygota</taxon>
        <taxon>Hymenoptera</taxon>
        <taxon>Apocrita</taxon>
        <taxon>Ichneumonoidea</taxon>
        <taxon>Braconidae</taxon>
        <taxon>Aphidiinae</taxon>
        <taxon>Aphidius</taxon>
    </lineage>
</organism>
<dbReference type="SUPFAM" id="SSF52058">
    <property type="entry name" value="L domain-like"/>
    <property type="match status" value="1"/>
</dbReference>
<keyword evidence="3" id="KW-1185">Reference proteome</keyword>
<comment type="caution">
    <text evidence="2">The sequence shown here is derived from an EMBL/GenBank/DDBJ whole genome shotgun (WGS) entry which is preliminary data.</text>
</comment>